<dbReference type="PANTHER" id="PTHR47185:SF1">
    <property type="entry name" value="PX DOMAIN-CONTAINING PROTEIN YPR097W"/>
    <property type="match status" value="1"/>
</dbReference>
<dbReference type="GO" id="GO:0035091">
    <property type="term" value="F:phosphatidylinositol binding"/>
    <property type="evidence" value="ECO:0007669"/>
    <property type="project" value="TreeGrafter"/>
</dbReference>
<dbReference type="Pfam" id="PF12825">
    <property type="entry name" value="DUF3818"/>
    <property type="match status" value="1"/>
</dbReference>
<evidence type="ECO:0000313" key="3">
    <source>
        <dbReference type="EMBL" id="CRK15332.1"/>
    </source>
</evidence>
<dbReference type="EMBL" id="CVQI01005891">
    <property type="protein sequence ID" value="CRK15332.1"/>
    <property type="molecule type" value="Genomic_DNA"/>
</dbReference>
<feature type="region of interest" description="Disordered" evidence="1">
    <location>
        <begin position="237"/>
        <end position="270"/>
    </location>
</feature>
<evidence type="ECO:0000259" key="2">
    <source>
        <dbReference type="Pfam" id="PF12825"/>
    </source>
</evidence>
<gene>
    <name evidence="3" type="ORF">BN1723_010625</name>
</gene>
<dbReference type="Proteomes" id="UP000045706">
    <property type="component" value="Unassembled WGS sequence"/>
</dbReference>
<accession>A0A0G4L008</accession>
<feature type="compositionally biased region" description="Low complexity" evidence="1">
    <location>
        <begin position="199"/>
        <end position="212"/>
    </location>
</feature>
<feature type="compositionally biased region" description="Basic residues" evidence="1">
    <location>
        <begin position="44"/>
        <end position="62"/>
    </location>
</feature>
<feature type="domain" description="PX" evidence="2">
    <location>
        <begin position="372"/>
        <end position="558"/>
    </location>
</feature>
<protein>
    <recommendedName>
        <fullName evidence="2">PX domain-containing protein</fullName>
    </recommendedName>
</protein>
<feature type="region of interest" description="Disordered" evidence="1">
    <location>
        <begin position="1"/>
        <end position="113"/>
    </location>
</feature>
<dbReference type="InterPro" id="IPR024554">
    <property type="entry name" value="LEC1-like_C"/>
</dbReference>
<feature type="compositionally biased region" description="Low complexity" evidence="1">
    <location>
        <begin position="1"/>
        <end position="24"/>
    </location>
</feature>
<feature type="region of interest" description="Disordered" evidence="1">
    <location>
        <begin position="193"/>
        <end position="223"/>
    </location>
</feature>
<feature type="compositionally biased region" description="Polar residues" evidence="1">
    <location>
        <begin position="252"/>
        <end position="262"/>
    </location>
</feature>
<dbReference type="AlphaFoldDB" id="A0A0G4L008"/>
<organism evidence="3 4">
    <name type="scientific">Verticillium longisporum</name>
    <name type="common">Verticillium dahliae var. longisporum</name>
    <dbReference type="NCBI Taxonomy" id="100787"/>
    <lineage>
        <taxon>Eukaryota</taxon>
        <taxon>Fungi</taxon>
        <taxon>Dikarya</taxon>
        <taxon>Ascomycota</taxon>
        <taxon>Pezizomycotina</taxon>
        <taxon>Sordariomycetes</taxon>
        <taxon>Hypocreomycetidae</taxon>
        <taxon>Glomerellales</taxon>
        <taxon>Plectosphaerellaceae</taxon>
        <taxon>Verticillium</taxon>
    </lineage>
</organism>
<name>A0A0G4L008_VERLO</name>
<evidence type="ECO:0000256" key="1">
    <source>
        <dbReference type="SAM" id="MobiDB-lite"/>
    </source>
</evidence>
<reference evidence="4" key="1">
    <citation type="submission" date="2015-05" db="EMBL/GenBank/DDBJ databases">
        <authorList>
            <person name="Fogelqvist Johan"/>
        </authorList>
    </citation>
    <scope>NUCLEOTIDE SEQUENCE [LARGE SCALE GENOMIC DNA]</scope>
</reference>
<evidence type="ECO:0000313" key="4">
    <source>
        <dbReference type="Proteomes" id="UP000045706"/>
    </source>
</evidence>
<sequence>MASDSPPLLQQQQQQPLPQSSSKPSRARHQLTRSITEFAPPLKLLHHHHHQGHHHSRHHSRQKSTQVASDDRAPQSAGPLLSNRGRPSLDVSRAETGPTLGRGVSPEPGRRDGMLAASEVGRDVEKEVKEQNEKAEARVTGLKKSLADLSGFSNTTTRQLDETYYAVLEKTSALQVTVTAMRELATMVLPTLPKKNKSDTTTSSIFSSMTSGSKDDDASSFSSVSTQMTNLKVGDASGQNLTVHGHRRPGSIASTGRGSPRTSTDDRARALLGKKSDTVTLWRESQRVSLRAFIRSLLANPQIAQTKAMEDFLTKDQITPTDEDVDDIMRRKALDEQRMEEQKKFYEIARKRAAELDIYMEEFRREIVERNGLTTLFKEIREKETIGDLSIQYRKFAEWLRIEIAATIYHLFLAEDNSPELFAQAKRIHSLIPYTVMKNVIRIANPAAVMSGVLDIFLAQPFGTRSLMQRIFTLTLNDGIRSFQKSIDSLAAKIGDQVLVDKLKRYTESEEHIKIAIREESVNEDIDLIVVILRSEYLEPQLTSEQIGRLYNAYVTSGQRKPEKVRSRVGERTEGAAASLLIAMEGAMIVNWM</sequence>
<dbReference type="InterPro" id="IPR047168">
    <property type="entry name" value="LEC1-like"/>
</dbReference>
<proteinExistence type="predicted"/>
<dbReference type="PANTHER" id="PTHR47185">
    <property type="entry name" value="PX DOMAIN-CONTAINING PROTEIN YPR097W"/>
    <property type="match status" value="1"/>
</dbReference>